<dbReference type="Ensembl" id="ENSMUST00000201500.2">
    <property type="protein sequence ID" value="ENSMUSP00000144181.2"/>
    <property type="gene ID" value="ENSMUSG00000106824.2"/>
</dbReference>
<dbReference type="SUPFAM" id="SSF48403">
    <property type="entry name" value="Ankyrin repeat"/>
    <property type="match status" value="1"/>
</dbReference>
<dbReference type="AlphaFoldDB" id="A0A0J9YUH2"/>
<dbReference type="Gene3D" id="1.25.40.20">
    <property type="entry name" value="Ankyrin repeat-containing domain"/>
    <property type="match status" value="2"/>
</dbReference>
<dbReference type="GlyGen" id="A0A0J9YUH2">
    <property type="glycosylation" value="2 sites"/>
</dbReference>
<feature type="region of interest" description="Disordered" evidence="2">
    <location>
        <begin position="243"/>
        <end position="266"/>
    </location>
</feature>
<dbReference type="InterPro" id="IPR036770">
    <property type="entry name" value="Ankyrin_rpt-contain_sf"/>
</dbReference>
<dbReference type="VEuPathDB" id="HostDB:ENSMUSG00000106824"/>
<feature type="repeat" description="ANK" evidence="1">
    <location>
        <begin position="117"/>
        <end position="149"/>
    </location>
</feature>
<dbReference type="Reactome" id="R-MMU-1169091">
    <property type="pathway name" value="Activation of NF-kappaB in B cells"/>
</dbReference>
<dbReference type="OrthoDB" id="9634830at2759"/>
<dbReference type="MGI" id="MGI:3649141">
    <property type="gene designation" value="Potefam3d"/>
</dbReference>
<proteinExistence type="predicted"/>
<dbReference type="InterPro" id="IPR002110">
    <property type="entry name" value="Ankyrin_rpt"/>
</dbReference>
<dbReference type="InParanoid" id="A0A0J9YUH2"/>
<dbReference type="CTD" id="665578"/>
<evidence type="ECO:0000313" key="4">
    <source>
        <dbReference type="MGI" id="MGI:3649141"/>
    </source>
</evidence>
<dbReference type="PROSITE" id="PS50088">
    <property type="entry name" value="ANK_REPEAT"/>
    <property type="match status" value="3"/>
</dbReference>
<dbReference type="RefSeq" id="XP_983008.3">
    <property type="nucleotide sequence ID" value="XM_977914.8"/>
</dbReference>
<protein>
    <submittedName>
        <fullName evidence="3">POTE ankyrin domain family member 3D</fullName>
    </submittedName>
</protein>
<reference evidence="3" key="3">
    <citation type="submission" date="2025-08" db="UniProtKB">
        <authorList>
            <consortium name="Ensembl"/>
        </authorList>
    </citation>
    <scope>IDENTIFICATION</scope>
    <source>
        <strain evidence="3">C57BL/6J</strain>
    </source>
</reference>
<dbReference type="SMART" id="SM00248">
    <property type="entry name" value="ANK"/>
    <property type="match status" value="4"/>
</dbReference>
<keyword evidence="1" id="KW-0040">ANK repeat</keyword>
<dbReference type="Pfam" id="PF00023">
    <property type="entry name" value="Ank"/>
    <property type="match status" value="1"/>
</dbReference>
<dbReference type="PROSITE" id="PS50297">
    <property type="entry name" value="ANK_REP_REGION"/>
    <property type="match status" value="3"/>
</dbReference>
<dbReference type="RNAct" id="A0A0J9YUH2">
    <property type="molecule type" value="protein"/>
</dbReference>
<dbReference type="GeneID" id="665578"/>
<dbReference type="SMR" id="A0A0J9YUH2"/>
<accession>A0A0J9YUH2</accession>
<reference evidence="3 5" key="1">
    <citation type="journal article" date="2009" name="PLoS Biol.">
        <title>Lineage-specific biology revealed by a finished genome assembly of the mouse.</title>
        <authorList>
            <consortium name="Mouse Genome Sequencing Consortium"/>
            <person name="Church D.M."/>
            <person name="Goodstadt L."/>
            <person name="Hillier L.W."/>
            <person name="Zody M.C."/>
            <person name="Goldstein S."/>
            <person name="She X."/>
            <person name="Bult C.J."/>
            <person name="Agarwala R."/>
            <person name="Cherry J.L."/>
            <person name="DiCuccio M."/>
            <person name="Hlavina W."/>
            <person name="Kapustin Y."/>
            <person name="Meric P."/>
            <person name="Maglott D."/>
            <person name="Birtle Z."/>
            <person name="Marques A.C."/>
            <person name="Graves T."/>
            <person name="Zhou S."/>
            <person name="Teague B."/>
            <person name="Potamousis K."/>
            <person name="Churas C."/>
            <person name="Place M."/>
            <person name="Herschleb J."/>
            <person name="Runnheim R."/>
            <person name="Forrest D."/>
            <person name="Amos-Landgraf J."/>
            <person name="Schwartz D.C."/>
            <person name="Cheng Z."/>
            <person name="Lindblad-Toh K."/>
            <person name="Eichler E.E."/>
            <person name="Ponting C.P."/>
        </authorList>
    </citation>
    <scope>NUCLEOTIDE SEQUENCE [LARGE SCALE GENOMIC DNA]</scope>
    <source>
        <strain evidence="3 5">C57BL/6J</strain>
    </source>
</reference>
<dbReference type="Bgee" id="ENSMUSG00000106824">
    <property type="expression patterns" value="Expressed in spermatid and 2 other cell types or tissues"/>
</dbReference>
<evidence type="ECO:0000313" key="3">
    <source>
        <dbReference type="Ensembl" id="ENSMUSP00000144181.2"/>
    </source>
</evidence>
<gene>
    <name evidence="3 4" type="primary">Potefam3d</name>
    <name evidence="4" type="synonym">Gm7697</name>
</gene>
<dbReference type="GeneTree" id="ENSGT00940000161777"/>
<feature type="repeat" description="ANK" evidence="1">
    <location>
        <begin position="84"/>
        <end position="116"/>
    </location>
</feature>
<dbReference type="PANTHER" id="PTHR24147:SF64">
    <property type="entry name" value="ANKYRIN REPEAT DOMAIN-CONTAINING PROTEIN 19-RELATED"/>
    <property type="match status" value="1"/>
</dbReference>
<dbReference type="InterPro" id="IPR050657">
    <property type="entry name" value="Ankyrin_repeat_domain"/>
</dbReference>
<evidence type="ECO:0000256" key="2">
    <source>
        <dbReference type="SAM" id="MobiDB-lite"/>
    </source>
</evidence>
<name>A0A0J9YUH2_MOUSE</name>
<dbReference type="STRING" id="10090.ENSMUSP00000144181"/>
<evidence type="ECO:0000256" key="1">
    <source>
        <dbReference type="PROSITE-ProRule" id="PRU00023"/>
    </source>
</evidence>
<sequence>MEEEINYGAQTMNIPRRRRWYTRLWHSCLGLRCMHPQKKKKYPLYLIGYDPIGPLQRAASVGDLDTTEKLIHSSQHHVDESDRRKRTSLHYACAHNHPDVVTLLLENNSSINIRDDEGCTPLIKATQRDNVDCASVLLTHNADPNLIDFSGNTALHHAISRGNLRIVKMLLEHNVDIEAKTEYGLTPLQLATFEQKPEMVEFLAAKCAKSSVTPSWSPSPTVSPCPSSTSPLSSLGLHVCPNPGTSSLSEDRKSSSARRIKLSTGSSAQRTEVKHVRFNEEVLYFKEERPLSCEARPPGQLKSILKNTVQYNTVNEKITRRTSLWCSKGEDVRYTSCIKVKCFSVKSSFL</sequence>
<evidence type="ECO:0000313" key="5">
    <source>
        <dbReference type="Proteomes" id="UP000000589"/>
    </source>
</evidence>
<reference evidence="3" key="4">
    <citation type="submission" date="2025-09" db="UniProtKB">
        <authorList>
            <consortium name="Ensembl"/>
        </authorList>
    </citation>
    <scope>IDENTIFICATION</scope>
    <source>
        <strain evidence="3">C57BL/6J</strain>
    </source>
</reference>
<dbReference type="AGR" id="MGI:3649141"/>
<feature type="repeat" description="ANK" evidence="1">
    <location>
        <begin position="150"/>
        <end position="182"/>
    </location>
</feature>
<dbReference type="Pfam" id="PF12796">
    <property type="entry name" value="Ank_2"/>
    <property type="match status" value="1"/>
</dbReference>
<dbReference type="Proteomes" id="UP000000589">
    <property type="component" value="Chromosome 8"/>
</dbReference>
<reference evidence="3 5" key="2">
    <citation type="journal article" date="2011" name="PLoS Biol.">
        <title>Modernizing reference genome assemblies.</title>
        <authorList>
            <person name="Church D.M."/>
            <person name="Schneider V.A."/>
            <person name="Graves T."/>
            <person name="Auger K."/>
            <person name="Cunningham F."/>
            <person name="Bouk N."/>
            <person name="Chen H.C."/>
            <person name="Agarwala R."/>
            <person name="McLaren W.M."/>
            <person name="Ritchie G.R."/>
            <person name="Albracht D."/>
            <person name="Kremitzki M."/>
            <person name="Rock S."/>
            <person name="Kotkiewicz H."/>
            <person name="Kremitzki C."/>
            <person name="Wollam A."/>
            <person name="Trani L."/>
            <person name="Fulton L."/>
            <person name="Fulton R."/>
            <person name="Matthews L."/>
            <person name="Whitehead S."/>
            <person name="Chow W."/>
            <person name="Torrance J."/>
            <person name="Dunn M."/>
            <person name="Harden G."/>
            <person name="Threadgold G."/>
            <person name="Wood J."/>
            <person name="Collins J."/>
            <person name="Heath P."/>
            <person name="Griffiths G."/>
            <person name="Pelan S."/>
            <person name="Grafham D."/>
            <person name="Eichler E.E."/>
            <person name="Weinstock G."/>
            <person name="Mardis E.R."/>
            <person name="Wilson R.K."/>
            <person name="Howe K."/>
            <person name="Flicek P."/>
            <person name="Hubbard T."/>
        </authorList>
    </citation>
    <scope>NUCLEOTIDE SEQUENCE [LARGE SCALE GENOMIC DNA]</scope>
    <source>
        <strain evidence="3 5">C57BL/6J</strain>
    </source>
</reference>
<dbReference type="PANTHER" id="PTHR24147">
    <property type="entry name" value="ANKYRIN REPEAT DOMAIN 36-RELATED"/>
    <property type="match status" value="1"/>
</dbReference>
<keyword evidence="5" id="KW-1185">Reference proteome</keyword>
<organism evidence="3 5">
    <name type="scientific">Mus musculus</name>
    <name type="common">Mouse</name>
    <dbReference type="NCBI Taxonomy" id="10090"/>
    <lineage>
        <taxon>Eukaryota</taxon>
        <taxon>Metazoa</taxon>
        <taxon>Chordata</taxon>
        <taxon>Craniata</taxon>
        <taxon>Vertebrata</taxon>
        <taxon>Euteleostomi</taxon>
        <taxon>Mammalia</taxon>
        <taxon>Eutheria</taxon>
        <taxon>Euarchontoglires</taxon>
        <taxon>Glires</taxon>
        <taxon>Rodentia</taxon>
        <taxon>Myomorpha</taxon>
        <taxon>Muroidea</taxon>
        <taxon>Muridae</taxon>
        <taxon>Murinae</taxon>
        <taxon>Mus</taxon>
        <taxon>Mus</taxon>
    </lineage>
</organism>